<comment type="caution">
    <text evidence="3">The sequence shown here is derived from an EMBL/GenBank/DDBJ whole genome shotgun (WGS) entry which is preliminary data.</text>
</comment>
<evidence type="ECO:0000313" key="4">
    <source>
        <dbReference type="Proteomes" id="UP000026682"/>
    </source>
</evidence>
<dbReference type="PANTHER" id="PTHR36698:SF2">
    <property type="entry name" value="MCE_MLAD DOMAIN-CONTAINING PROTEIN"/>
    <property type="match status" value="1"/>
</dbReference>
<dbReference type="GO" id="GO:0016740">
    <property type="term" value="F:transferase activity"/>
    <property type="evidence" value="ECO:0007669"/>
    <property type="project" value="UniProtKB-KW"/>
</dbReference>
<feature type="region of interest" description="Disordered" evidence="1">
    <location>
        <begin position="275"/>
        <end position="308"/>
    </location>
</feature>
<dbReference type="PANTHER" id="PTHR36698">
    <property type="entry name" value="BLL5892 PROTEIN"/>
    <property type="match status" value="1"/>
</dbReference>
<dbReference type="RefSeq" id="WP_005017020.1">
    <property type="nucleotide sequence ID" value="NZ_JFZZ01000136.1"/>
</dbReference>
<organism evidence="3 4">
    <name type="scientific">Bordetella holmesii CDC-H585-BH</name>
    <dbReference type="NCBI Taxonomy" id="1331206"/>
    <lineage>
        <taxon>Bacteria</taxon>
        <taxon>Pseudomonadati</taxon>
        <taxon>Pseudomonadota</taxon>
        <taxon>Betaproteobacteria</taxon>
        <taxon>Burkholderiales</taxon>
        <taxon>Alcaligenaceae</taxon>
        <taxon>Bordetella</taxon>
    </lineage>
</organism>
<keyword evidence="3" id="KW-0808">Transferase</keyword>
<protein>
    <submittedName>
        <fullName evidence="3">Putative N-acetyltransferase YedL</fullName>
    </submittedName>
</protein>
<proteinExistence type="predicted"/>
<sequence length="308" mass="32382">MENRSHALLAGVFTLVLLVAAALVAIWVGRDRSTVKVYDIVSSASVSGLTAQSTVRYQGVPVGKVQSLMLDAHRPGQVRIRIGVSPNTPITASTWAEVGVQGVTGQATIELRDNGGSTELLVARGDQPPDIPLRPGLFDRLEQRGSALLAKVETTAEELRHLMSPANIEALSLTLKNAADISSQLKDASRDLAPAMRKLGPLVDSMNKTSSEAAALMQSANQSLARLNAPDGPLSTAGRSLQEIARAAARLDRETLPAMTDMAQSVTGAARSAQSALRRVGDTPQSILFGPAPVEPGPGEPGFAGFRR</sequence>
<reference evidence="3 4" key="1">
    <citation type="submission" date="2014-03" db="EMBL/GenBank/DDBJ databases">
        <title>Genome sequence of Bordetella holmseii.</title>
        <authorList>
            <person name="Harvill E."/>
            <person name="Goodfield L.L."/>
            <person name="Ivanov Y."/>
            <person name="Meyer J.A."/>
            <person name="Newth C."/>
            <person name="Cassiday P."/>
            <person name="Tondella M.L."/>
            <person name="Liao P."/>
            <person name="Zimmerman J."/>
            <person name="Meert K."/>
            <person name="Wessel D."/>
            <person name="Berger J."/>
            <person name="Dean J.M."/>
            <person name="Holubkov R."/>
            <person name="Burr J."/>
            <person name="Liu T."/>
            <person name="Brinkac L.M."/>
            <person name="Sanka R."/>
            <person name="Kim M."/>
            <person name="Losada L."/>
        </authorList>
    </citation>
    <scope>NUCLEOTIDE SEQUENCE [LARGE SCALE GENOMIC DNA]</scope>
    <source>
        <strain evidence="3 4">CDC-H585-BH</strain>
    </source>
</reference>
<evidence type="ECO:0000256" key="1">
    <source>
        <dbReference type="SAM" id="MobiDB-lite"/>
    </source>
</evidence>
<feature type="domain" description="Mce/MlaD" evidence="2">
    <location>
        <begin position="42"/>
        <end position="112"/>
    </location>
</feature>
<name>A0A158M2A1_9BORD</name>
<dbReference type="PATRIC" id="fig|1331206.3.peg.3247"/>
<dbReference type="InterPro" id="IPR003399">
    <property type="entry name" value="Mce/MlaD"/>
</dbReference>
<gene>
    <name evidence="3" type="ORF">L497_2950</name>
</gene>
<dbReference type="AlphaFoldDB" id="A0A158M2A1"/>
<dbReference type="GeneID" id="93121887"/>
<accession>A0A158M2A1</accession>
<dbReference type="STRING" id="35814.BBB42_17565"/>
<evidence type="ECO:0000313" key="3">
    <source>
        <dbReference type="EMBL" id="KAK87436.1"/>
    </source>
</evidence>
<dbReference type="Pfam" id="PF02470">
    <property type="entry name" value="MlaD"/>
    <property type="match status" value="1"/>
</dbReference>
<evidence type="ECO:0000259" key="2">
    <source>
        <dbReference type="Pfam" id="PF02470"/>
    </source>
</evidence>
<dbReference type="Proteomes" id="UP000026682">
    <property type="component" value="Unassembled WGS sequence"/>
</dbReference>
<dbReference type="EMBL" id="JFZZ01000136">
    <property type="protein sequence ID" value="KAK87436.1"/>
    <property type="molecule type" value="Genomic_DNA"/>
</dbReference>